<dbReference type="EMBL" id="MU004191">
    <property type="protein sequence ID" value="KAF2494292.1"/>
    <property type="molecule type" value="Genomic_DNA"/>
</dbReference>
<sequence length="198" mass="21961">MSRFILKDAQPLTHAADDDLGSIGLQLCATSRDLRIHRAIPEEGGHMNWLVPRDAITTYNRLDTVFVDISQPVCATDGSCLDDGEEVYKTRDECPSGHIRVVEKVNVDRGYIYGRERLCERQTGYRPQNRLSLESSHLSLNQKAGPQRVTSMRHLILTQGDQTNHDLVILATVFCSLALRGGYGLTEIATIAGGLRSP</sequence>
<accession>A0A6A6QQ64</accession>
<proteinExistence type="predicted"/>
<dbReference type="AlphaFoldDB" id="A0A6A6QQ64"/>
<evidence type="ECO:0000313" key="2">
    <source>
        <dbReference type="Proteomes" id="UP000799750"/>
    </source>
</evidence>
<name>A0A6A6QQ64_9PEZI</name>
<protein>
    <submittedName>
        <fullName evidence="1">Uncharacterized protein</fullName>
    </submittedName>
</protein>
<reference evidence="1" key="1">
    <citation type="journal article" date="2020" name="Stud. Mycol.">
        <title>101 Dothideomycetes genomes: a test case for predicting lifestyles and emergence of pathogens.</title>
        <authorList>
            <person name="Haridas S."/>
            <person name="Albert R."/>
            <person name="Binder M."/>
            <person name="Bloem J."/>
            <person name="Labutti K."/>
            <person name="Salamov A."/>
            <person name="Andreopoulos B."/>
            <person name="Baker S."/>
            <person name="Barry K."/>
            <person name="Bills G."/>
            <person name="Bluhm B."/>
            <person name="Cannon C."/>
            <person name="Castanera R."/>
            <person name="Culley D."/>
            <person name="Daum C."/>
            <person name="Ezra D."/>
            <person name="Gonzalez J."/>
            <person name="Henrissat B."/>
            <person name="Kuo A."/>
            <person name="Liang C."/>
            <person name="Lipzen A."/>
            <person name="Lutzoni F."/>
            <person name="Magnuson J."/>
            <person name="Mondo S."/>
            <person name="Nolan M."/>
            <person name="Ohm R."/>
            <person name="Pangilinan J."/>
            <person name="Park H.-J."/>
            <person name="Ramirez L."/>
            <person name="Alfaro M."/>
            <person name="Sun H."/>
            <person name="Tritt A."/>
            <person name="Yoshinaga Y."/>
            <person name="Zwiers L.-H."/>
            <person name="Turgeon B."/>
            <person name="Goodwin S."/>
            <person name="Spatafora J."/>
            <person name="Crous P."/>
            <person name="Grigoriev I."/>
        </authorList>
    </citation>
    <scope>NUCLEOTIDE SEQUENCE</scope>
    <source>
        <strain evidence="1">CBS 269.34</strain>
    </source>
</reference>
<keyword evidence="2" id="KW-1185">Reference proteome</keyword>
<dbReference type="Proteomes" id="UP000799750">
    <property type="component" value="Unassembled WGS sequence"/>
</dbReference>
<organism evidence="1 2">
    <name type="scientific">Lophium mytilinum</name>
    <dbReference type="NCBI Taxonomy" id="390894"/>
    <lineage>
        <taxon>Eukaryota</taxon>
        <taxon>Fungi</taxon>
        <taxon>Dikarya</taxon>
        <taxon>Ascomycota</taxon>
        <taxon>Pezizomycotina</taxon>
        <taxon>Dothideomycetes</taxon>
        <taxon>Pleosporomycetidae</taxon>
        <taxon>Mytilinidiales</taxon>
        <taxon>Mytilinidiaceae</taxon>
        <taxon>Lophium</taxon>
    </lineage>
</organism>
<evidence type="ECO:0000313" key="1">
    <source>
        <dbReference type="EMBL" id="KAF2494292.1"/>
    </source>
</evidence>
<gene>
    <name evidence="1" type="ORF">BU16DRAFT_619435</name>
</gene>